<keyword evidence="5" id="KW-0012">Acyltransferase</keyword>
<dbReference type="UniPathway" id="UPA00282"/>
<evidence type="ECO:0000256" key="2">
    <source>
        <dbReference type="ARBA" id="ARBA00005189"/>
    </source>
</evidence>
<evidence type="ECO:0000256" key="5">
    <source>
        <dbReference type="ARBA" id="ARBA00023315"/>
    </source>
</evidence>
<feature type="domain" description="O-acyltransferase WSD1-like N-terminal" evidence="8">
    <location>
        <begin position="25"/>
        <end position="266"/>
    </location>
</feature>
<dbReference type="GO" id="GO:0004144">
    <property type="term" value="F:diacylglycerol O-acyltransferase activity"/>
    <property type="evidence" value="ECO:0007669"/>
    <property type="project" value="UniProtKB-EC"/>
</dbReference>
<evidence type="ECO:0000256" key="1">
    <source>
        <dbReference type="ARBA" id="ARBA00004771"/>
    </source>
</evidence>
<proteinExistence type="predicted"/>
<dbReference type="GO" id="GO:0001666">
    <property type="term" value="P:response to hypoxia"/>
    <property type="evidence" value="ECO:0007669"/>
    <property type="project" value="TreeGrafter"/>
</dbReference>
<evidence type="ECO:0000256" key="7">
    <source>
        <dbReference type="SAM" id="MobiDB-lite"/>
    </source>
</evidence>
<evidence type="ECO:0000259" key="8">
    <source>
        <dbReference type="Pfam" id="PF03007"/>
    </source>
</evidence>
<dbReference type="Pfam" id="PF03007">
    <property type="entry name" value="WS_DGAT_cat"/>
    <property type="match status" value="1"/>
</dbReference>
<evidence type="ECO:0000256" key="4">
    <source>
        <dbReference type="ARBA" id="ARBA00022679"/>
    </source>
</evidence>
<dbReference type="InterPro" id="IPR045034">
    <property type="entry name" value="O-acyltransferase_WSD1-like"/>
</dbReference>
<evidence type="ECO:0000313" key="11">
    <source>
        <dbReference type="EMBL" id="CAB5064715.1"/>
    </source>
</evidence>
<dbReference type="PANTHER" id="PTHR31650:SF1">
    <property type="entry name" value="WAX ESTER SYNTHASE_DIACYLGLYCEROL ACYLTRANSFERASE 4-RELATED"/>
    <property type="match status" value="1"/>
</dbReference>
<comment type="pathway">
    <text evidence="1">Glycerolipid metabolism; triacylglycerol biosynthesis.</text>
</comment>
<feature type="region of interest" description="Disordered" evidence="7">
    <location>
        <begin position="151"/>
        <end position="183"/>
    </location>
</feature>
<dbReference type="GO" id="GO:0019432">
    <property type="term" value="P:triglyceride biosynthetic process"/>
    <property type="evidence" value="ECO:0007669"/>
    <property type="project" value="UniProtKB-UniPathway"/>
</dbReference>
<dbReference type="EMBL" id="CAFBQW010000048">
    <property type="protein sequence ID" value="CAB5064715.1"/>
    <property type="molecule type" value="Genomic_DNA"/>
</dbReference>
<dbReference type="InterPro" id="IPR004255">
    <property type="entry name" value="O-acyltransferase_WSD1_N"/>
</dbReference>
<dbReference type="PANTHER" id="PTHR31650">
    <property type="entry name" value="O-ACYLTRANSFERASE (WSD1-LIKE) FAMILY PROTEIN"/>
    <property type="match status" value="1"/>
</dbReference>
<evidence type="ECO:0000259" key="9">
    <source>
        <dbReference type="Pfam" id="PF06974"/>
    </source>
</evidence>
<dbReference type="AlphaFoldDB" id="A0A6J7UFP6"/>
<organism evidence="11">
    <name type="scientific">freshwater metagenome</name>
    <dbReference type="NCBI Taxonomy" id="449393"/>
    <lineage>
        <taxon>unclassified sequences</taxon>
        <taxon>metagenomes</taxon>
        <taxon>ecological metagenomes</taxon>
    </lineage>
</organism>
<evidence type="ECO:0000313" key="10">
    <source>
        <dbReference type="EMBL" id="CAB4969646.1"/>
    </source>
</evidence>
<comment type="catalytic activity">
    <reaction evidence="6">
        <text>an acyl-CoA + a 1,2-diacyl-sn-glycerol = a triacyl-sn-glycerol + CoA</text>
        <dbReference type="Rhea" id="RHEA:10868"/>
        <dbReference type="ChEBI" id="CHEBI:17815"/>
        <dbReference type="ChEBI" id="CHEBI:57287"/>
        <dbReference type="ChEBI" id="CHEBI:58342"/>
        <dbReference type="ChEBI" id="CHEBI:64615"/>
        <dbReference type="EC" id="2.3.1.20"/>
    </reaction>
</comment>
<feature type="domain" description="O-acyltransferase WSD1 C-terminal" evidence="9">
    <location>
        <begin position="305"/>
        <end position="445"/>
    </location>
</feature>
<dbReference type="GO" id="GO:0071731">
    <property type="term" value="P:response to nitric oxide"/>
    <property type="evidence" value="ECO:0007669"/>
    <property type="project" value="TreeGrafter"/>
</dbReference>
<keyword evidence="4" id="KW-0808">Transferase</keyword>
<dbReference type="GO" id="GO:0051701">
    <property type="term" value="P:biological process involved in interaction with host"/>
    <property type="evidence" value="ECO:0007669"/>
    <property type="project" value="TreeGrafter"/>
</dbReference>
<comment type="pathway">
    <text evidence="2">Lipid metabolism.</text>
</comment>
<dbReference type="Gene3D" id="3.30.559.10">
    <property type="entry name" value="Chloramphenicol acetyltransferase-like domain"/>
    <property type="match status" value="1"/>
</dbReference>
<dbReference type="EMBL" id="CAFBOG010000013">
    <property type="protein sequence ID" value="CAB4969646.1"/>
    <property type="molecule type" value="Genomic_DNA"/>
</dbReference>
<sequence length="459" mass="50054">MWELERDPQLSSTFANLTVFDQAVDRRAFRKRMEQAIINVPRLGQRVVTSMAPWELPKWVDDPEVDLDHHLRWMDLGGQGSQRELYDLVATLSRQPFDRERPLWEFVTIEGLAGGRSAMLQRLHHTITDGEGGIVLSIEFLDFERLPVPRTRKGARDSSGSPKPLEEAAPGSNSGSVPDLHEASKPWWSRASAPLVSVANGAASIPSRTADLAGAVRSAARQARVGHRRSPLWTERSLGRWFGTTTLNLEDVLAAAHLLGGSVNDFFIAGAADASGEIHRAAGKPVEQLRVSMPVSTRHDRSAGGNAFSPTQMLVPTGSMDPSDRMTQIHSIVATVRSERAIESMDTAAQAAAMLPPAAILRSGQHLAHSVDFVCSNVRAAPFDLFIGGALMQANYPIGPLAGTAFNLTTMSYHGWLFIGLAADPAAVSEPQLLLEELDNAYERLFSAVGMNRQRPEFC</sequence>
<dbReference type="SUPFAM" id="SSF52777">
    <property type="entry name" value="CoA-dependent acyltransferases"/>
    <property type="match status" value="1"/>
</dbReference>
<gene>
    <name evidence="10" type="ORF">UFOPK3914_00270</name>
    <name evidence="11" type="ORF">UFOPK4354_00602</name>
</gene>
<reference evidence="11" key="1">
    <citation type="submission" date="2020-05" db="EMBL/GenBank/DDBJ databases">
        <authorList>
            <person name="Chiriac C."/>
            <person name="Salcher M."/>
            <person name="Ghai R."/>
            <person name="Kavagutti S V."/>
        </authorList>
    </citation>
    <scope>NUCLEOTIDE SEQUENCE</scope>
</reference>
<dbReference type="Pfam" id="PF06974">
    <property type="entry name" value="WS_DGAT_C"/>
    <property type="match status" value="1"/>
</dbReference>
<dbReference type="GO" id="GO:0005886">
    <property type="term" value="C:plasma membrane"/>
    <property type="evidence" value="ECO:0007669"/>
    <property type="project" value="TreeGrafter"/>
</dbReference>
<evidence type="ECO:0000256" key="6">
    <source>
        <dbReference type="ARBA" id="ARBA00048109"/>
    </source>
</evidence>
<dbReference type="EC" id="2.3.1.20" evidence="3"/>
<name>A0A6J7UFP6_9ZZZZ</name>
<evidence type="ECO:0000256" key="3">
    <source>
        <dbReference type="ARBA" id="ARBA00013244"/>
    </source>
</evidence>
<dbReference type="InterPro" id="IPR009721">
    <property type="entry name" value="O-acyltransferase_WSD1_C"/>
</dbReference>
<protein>
    <recommendedName>
        <fullName evidence="3">diacylglycerol O-acyltransferase</fullName>
        <ecNumber evidence="3">2.3.1.20</ecNumber>
    </recommendedName>
</protein>
<dbReference type="InterPro" id="IPR023213">
    <property type="entry name" value="CAT-like_dom_sf"/>
</dbReference>
<accession>A0A6J7UFP6</accession>